<keyword evidence="5 7" id="KW-1133">Transmembrane helix</keyword>
<evidence type="ECO:0000259" key="8">
    <source>
        <dbReference type="PROSITE" id="PS50156"/>
    </source>
</evidence>
<name>A0A660LE54_9ACTN</name>
<dbReference type="Proteomes" id="UP000278962">
    <property type="component" value="Unassembled WGS sequence"/>
</dbReference>
<feature type="transmembrane region" description="Helical" evidence="7">
    <location>
        <begin position="356"/>
        <end position="374"/>
    </location>
</feature>
<feature type="transmembrane region" description="Helical" evidence="7">
    <location>
        <begin position="227"/>
        <end position="247"/>
    </location>
</feature>
<keyword evidence="10" id="KW-1185">Reference proteome</keyword>
<feature type="domain" description="SSD" evidence="8">
    <location>
        <begin position="514"/>
        <end position="678"/>
    </location>
</feature>
<dbReference type="InterPro" id="IPR050545">
    <property type="entry name" value="Mycobact_MmpL"/>
</dbReference>
<evidence type="ECO:0000256" key="6">
    <source>
        <dbReference type="ARBA" id="ARBA00023136"/>
    </source>
</evidence>
<dbReference type="EMBL" id="RBIL01000001">
    <property type="protein sequence ID" value="RKQ93378.1"/>
    <property type="molecule type" value="Genomic_DNA"/>
</dbReference>
<dbReference type="OrthoDB" id="7051771at2"/>
<keyword evidence="3" id="KW-1003">Cell membrane</keyword>
<feature type="transmembrane region" description="Helical" evidence="7">
    <location>
        <begin position="542"/>
        <end position="559"/>
    </location>
</feature>
<evidence type="ECO:0000256" key="1">
    <source>
        <dbReference type="ARBA" id="ARBA00004651"/>
    </source>
</evidence>
<feature type="domain" description="SSD" evidence="8">
    <location>
        <begin position="199"/>
        <end position="325"/>
    </location>
</feature>
<dbReference type="Gene3D" id="1.20.1640.10">
    <property type="entry name" value="Multidrug efflux transporter AcrB transmembrane domain"/>
    <property type="match status" value="2"/>
</dbReference>
<dbReference type="AlphaFoldDB" id="A0A660LE54"/>
<dbReference type="PROSITE" id="PS50156">
    <property type="entry name" value="SSD"/>
    <property type="match status" value="2"/>
</dbReference>
<keyword evidence="4 7" id="KW-0812">Transmembrane</keyword>
<feature type="transmembrane region" description="Helical" evidence="7">
    <location>
        <begin position="512"/>
        <end position="535"/>
    </location>
</feature>
<feature type="transmembrane region" description="Helical" evidence="7">
    <location>
        <begin position="649"/>
        <end position="671"/>
    </location>
</feature>
<comment type="caution">
    <text evidence="9">The sequence shown here is derived from an EMBL/GenBank/DDBJ whole genome shotgun (WGS) entry which is preliminary data.</text>
</comment>
<feature type="transmembrane region" description="Helical" evidence="7">
    <location>
        <begin position="202"/>
        <end position="221"/>
    </location>
</feature>
<dbReference type="InterPro" id="IPR000731">
    <property type="entry name" value="SSD"/>
</dbReference>
<gene>
    <name evidence="9" type="ORF">C8N24_3241</name>
</gene>
<keyword evidence="6 7" id="KW-0472">Membrane</keyword>
<dbReference type="GO" id="GO:0005886">
    <property type="term" value="C:plasma membrane"/>
    <property type="evidence" value="ECO:0007669"/>
    <property type="project" value="UniProtKB-SubCell"/>
</dbReference>
<evidence type="ECO:0000256" key="4">
    <source>
        <dbReference type="ARBA" id="ARBA00022692"/>
    </source>
</evidence>
<dbReference type="RefSeq" id="WP_121251439.1">
    <property type="nucleotide sequence ID" value="NZ_RBIL01000001.1"/>
</dbReference>
<dbReference type="InterPro" id="IPR004869">
    <property type="entry name" value="MMPL_dom"/>
</dbReference>
<feature type="transmembrane region" description="Helical" evidence="7">
    <location>
        <begin position="274"/>
        <end position="296"/>
    </location>
</feature>
<accession>A0A660LE54</accession>
<evidence type="ECO:0000256" key="7">
    <source>
        <dbReference type="SAM" id="Phobius"/>
    </source>
</evidence>
<organism evidence="9 10">
    <name type="scientific">Solirubrobacter pauli</name>
    <dbReference type="NCBI Taxonomy" id="166793"/>
    <lineage>
        <taxon>Bacteria</taxon>
        <taxon>Bacillati</taxon>
        <taxon>Actinomycetota</taxon>
        <taxon>Thermoleophilia</taxon>
        <taxon>Solirubrobacterales</taxon>
        <taxon>Solirubrobacteraceae</taxon>
        <taxon>Solirubrobacter</taxon>
    </lineage>
</organism>
<feature type="transmembrane region" description="Helical" evidence="7">
    <location>
        <begin position="579"/>
        <end position="599"/>
    </location>
</feature>
<comment type="subcellular location">
    <subcellularLocation>
        <location evidence="1">Cell membrane</location>
        <topology evidence="1">Multi-pass membrane protein</topology>
    </subcellularLocation>
</comment>
<feature type="transmembrane region" description="Helical" evidence="7">
    <location>
        <begin position="302"/>
        <end position="323"/>
    </location>
</feature>
<dbReference type="PANTHER" id="PTHR33406:SF11">
    <property type="entry name" value="MEMBRANE PROTEIN SCO6666-RELATED"/>
    <property type="match status" value="1"/>
</dbReference>
<feature type="transmembrane region" description="Helical" evidence="7">
    <location>
        <begin position="176"/>
        <end position="195"/>
    </location>
</feature>
<reference evidence="9 10" key="1">
    <citation type="submission" date="2018-10" db="EMBL/GenBank/DDBJ databases">
        <title>Genomic Encyclopedia of Archaeal and Bacterial Type Strains, Phase II (KMG-II): from individual species to whole genera.</title>
        <authorList>
            <person name="Goeker M."/>
        </authorList>
    </citation>
    <scope>NUCLEOTIDE SEQUENCE [LARGE SCALE GENOMIC DNA]</scope>
    <source>
        <strain evidence="9 10">DSM 14954</strain>
    </source>
</reference>
<dbReference type="Pfam" id="PF03176">
    <property type="entry name" value="MMPL"/>
    <property type="match status" value="2"/>
</dbReference>
<comment type="similarity">
    <text evidence="2">Belongs to the resistance-nodulation-cell division (RND) (TC 2.A.6) family. MmpL subfamily.</text>
</comment>
<evidence type="ECO:0000256" key="3">
    <source>
        <dbReference type="ARBA" id="ARBA00022475"/>
    </source>
</evidence>
<evidence type="ECO:0000256" key="2">
    <source>
        <dbReference type="ARBA" id="ARBA00010157"/>
    </source>
</evidence>
<dbReference type="SUPFAM" id="SSF82866">
    <property type="entry name" value="Multidrug efflux transporter AcrB transmembrane domain"/>
    <property type="match status" value="2"/>
</dbReference>
<evidence type="ECO:0000313" key="10">
    <source>
        <dbReference type="Proteomes" id="UP000278962"/>
    </source>
</evidence>
<proteinExistence type="inferred from homology"/>
<evidence type="ECO:0000313" key="9">
    <source>
        <dbReference type="EMBL" id="RKQ93378.1"/>
    </source>
</evidence>
<evidence type="ECO:0000256" key="5">
    <source>
        <dbReference type="ARBA" id="ARBA00022989"/>
    </source>
</evidence>
<protein>
    <submittedName>
        <fullName evidence="9">RND superfamily putative drug exporter</fullName>
    </submittedName>
</protein>
<sequence>MRKLAAWSHDRRRTVLGVWLAAFVVAIGLWVTAAGEFVNNFNLPGTESQRTYDLLQEKFPQQSGDTANVVFAVKDGAVLDAAHRPTIERVVAEIKRSPEVLAVADPFAKGAPVSKDGRITFAQIQFKEPPGDVDPVPVKTMTENVLKLDGQDGVQVALGGDIIHWSTAETGGAGEMIGILVAAIVLFLTLGIIAMGLPLLNALFAMVVSLSLTAVVATRAIDVVDWAPQLAAMIGIGVGIDYALLILNRFRLERGGGRDVREATLIAIDTSGRAVLFAGIVVVIAMLGMMLLGISFLYGPAIAAALSVLATMAGALTLIPALLSKIGGRVKPATQGADTEAGFSARWSGFVARRPAPVAIIALAVLLALAAPALHMRLATSDASTYKSDDTARVAYDLLKEGFGAGFNAPLLLGVELPEPGDTAALDQITEALGKQDGIAQVLPPQLNEAGDTATIIAYPTTTPQDERTDETVRTARSTTLPPVADATGARISIGGTTASNLDFSQTIRDKLPLFIGVVVGLSLLLLAIVFRSLLIPVKAGVFNLLSIAGAFGVVTLIFQDGNFASLFGDATGPIESFLPIMVFAVVFGLSMDYEVFLVSRMHEEWTHTRDAKYAVQHGLAMTGRVVTAAAIIMIAVFGAFAIGNERALAMMGVGFASAIFIDAFIIRLLLLPAVMHLAGPAMWWMPAWLDKRLPHLNIEPPEERATVDEPEREVVYR</sequence>
<feature type="transmembrane region" description="Helical" evidence="7">
    <location>
        <begin position="620"/>
        <end position="643"/>
    </location>
</feature>
<dbReference type="PANTHER" id="PTHR33406">
    <property type="entry name" value="MEMBRANE PROTEIN MJ1562-RELATED"/>
    <property type="match status" value="1"/>
</dbReference>